<proteinExistence type="predicted"/>
<name>A0A420NNH4_FUSOX</name>
<dbReference type="AlphaFoldDB" id="A0A420NNH4"/>
<dbReference type="Proteomes" id="UP000285084">
    <property type="component" value="Unassembled WGS sequence"/>
</dbReference>
<protein>
    <submittedName>
        <fullName evidence="2">Uncharacterized protein</fullName>
    </submittedName>
</protein>
<dbReference type="EMBL" id="MRCX01000020">
    <property type="protein sequence ID" value="RKK81820.1"/>
    <property type="molecule type" value="Genomic_DNA"/>
</dbReference>
<reference evidence="2 3" key="1">
    <citation type="journal article" date="2018" name="Sci. Rep.">
        <title>Characterisation of pathogen-specific regions and novel effector candidates in Fusarium oxysporum f. sp. cepae.</title>
        <authorList>
            <person name="Armitage A.D."/>
            <person name="Taylor A."/>
            <person name="Sobczyk M.K."/>
            <person name="Baxter L."/>
            <person name="Greenfield B.P."/>
            <person name="Bates H.J."/>
            <person name="Wilson F."/>
            <person name="Jackson A.C."/>
            <person name="Ott S."/>
            <person name="Harrison R.J."/>
            <person name="Clarkson J.P."/>
        </authorList>
    </citation>
    <scope>NUCLEOTIDE SEQUENCE [LARGE SCALE GENOMIC DNA]</scope>
    <source>
        <strain evidence="2 3">Fo_A13</strain>
    </source>
</reference>
<comment type="caution">
    <text evidence="2">The sequence shown here is derived from an EMBL/GenBank/DDBJ whole genome shotgun (WGS) entry which is preliminary data.</text>
</comment>
<evidence type="ECO:0000313" key="2">
    <source>
        <dbReference type="EMBL" id="RKK81820.1"/>
    </source>
</evidence>
<gene>
    <name evidence="2" type="ORF">BFJ69_g3428</name>
</gene>
<organism evidence="2 3">
    <name type="scientific">Fusarium oxysporum</name>
    <name type="common">Fusarium vascular wilt</name>
    <dbReference type="NCBI Taxonomy" id="5507"/>
    <lineage>
        <taxon>Eukaryota</taxon>
        <taxon>Fungi</taxon>
        <taxon>Dikarya</taxon>
        <taxon>Ascomycota</taxon>
        <taxon>Pezizomycotina</taxon>
        <taxon>Sordariomycetes</taxon>
        <taxon>Hypocreomycetidae</taxon>
        <taxon>Hypocreales</taxon>
        <taxon>Nectriaceae</taxon>
        <taxon>Fusarium</taxon>
        <taxon>Fusarium oxysporum species complex</taxon>
    </lineage>
</organism>
<accession>A0A420NNH4</accession>
<sequence length="68" mass="7172">MTVATPSPTSIGPSAPFQNPMQKPLKNNQSNSSHVPLSLSALFANIKKNNTKRLAAASSVHTITTLTL</sequence>
<evidence type="ECO:0000256" key="1">
    <source>
        <dbReference type="SAM" id="MobiDB-lite"/>
    </source>
</evidence>
<evidence type="ECO:0000313" key="3">
    <source>
        <dbReference type="Proteomes" id="UP000285084"/>
    </source>
</evidence>
<feature type="region of interest" description="Disordered" evidence="1">
    <location>
        <begin position="1"/>
        <end position="34"/>
    </location>
</feature>